<evidence type="ECO:0000256" key="3">
    <source>
        <dbReference type="ARBA" id="ARBA00022448"/>
    </source>
</evidence>
<dbReference type="NCBIfam" id="TIGR02135">
    <property type="entry name" value="phoU_full"/>
    <property type="match status" value="1"/>
</dbReference>
<dbReference type="EMBL" id="MFTC01000031">
    <property type="protein sequence ID" value="OGI51866.1"/>
    <property type="molecule type" value="Genomic_DNA"/>
</dbReference>
<dbReference type="STRING" id="1817768.A3A87_01645"/>
<dbReference type="InterPro" id="IPR028366">
    <property type="entry name" value="PhoU"/>
</dbReference>
<keyword evidence="4 6" id="KW-0963">Cytoplasm</keyword>
<dbReference type="Gene3D" id="1.20.58.220">
    <property type="entry name" value="Phosphate transport system protein phou homolog 2, domain 2"/>
    <property type="match status" value="2"/>
</dbReference>
<comment type="similarity">
    <text evidence="2 6">Belongs to the PhoU family.</text>
</comment>
<keyword evidence="3 6" id="KW-0813">Transport</keyword>
<dbReference type="PANTHER" id="PTHR42930">
    <property type="entry name" value="PHOSPHATE-SPECIFIC TRANSPORT SYSTEM ACCESSORY PROTEIN PHOU"/>
    <property type="match status" value="1"/>
</dbReference>
<feature type="domain" description="PhoU" evidence="7">
    <location>
        <begin position="128"/>
        <end position="212"/>
    </location>
</feature>
<dbReference type="GO" id="GO:0030643">
    <property type="term" value="P:intracellular phosphate ion homeostasis"/>
    <property type="evidence" value="ECO:0007669"/>
    <property type="project" value="InterPro"/>
</dbReference>
<evidence type="ECO:0000313" key="9">
    <source>
        <dbReference type="Proteomes" id="UP000179037"/>
    </source>
</evidence>
<dbReference type="FunFam" id="1.20.58.220:FF:000002">
    <property type="entry name" value="Phosphate-specific transport system accessory protein PhoU"/>
    <property type="match status" value="1"/>
</dbReference>
<sequence length="239" mass="27156">MEPIHTHISRQYNAELDEIRSRVLQMGGLVEQQIEQALDALIKGNTATGEAVIMNDTQVNKMEVTIDEECNQIIARRQPAASDLRLVVAVIKTITDLERIGDEAEKIARMAVQLAGEERPKNNYAEIQTLGNHVRQMLHDTLDAFARLDIEAAVRIAREDIKVDQKYEGTMRQLITYMMEDPRTISRVLNVIWAARALERIGDHACNICEYIIYLVKGKDVRHTSLDQVEKEILGKINP</sequence>
<evidence type="ECO:0000256" key="5">
    <source>
        <dbReference type="ARBA" id="ARBA00022592"/>
    </source>
</evidence>
<dbReference type="Pfam" id="PF01895">
    <property type="entry name" value="PhoU"/>
    <property type="match status" value="2"/>
</dbReference>
<dbReference type="PANTHER" id="PTHR42930:SF3">
    <property type="entry name" value="PHOSPHATE-SPECIFIC TRANSPORT SYSTEM ACCESSORY PROTEIN PHOU"/>
    <property type="match status" value="1"/>
</dbReference>
<evidence type="ECO:0000256" key="2">
    <source>
        <dbReference type="ARBA" id="ARBA00008107"/>
    </source>
</evidence>
<comment type="subcellular location">
    <subcellularLocation>
        <location evidence="1 6">Cytoplasm</location>
    </subcellularLocation>
</comment>
<evidence type="ECO:0000256" key="1">
    <source>
        <dbReference type="ARBA" id="ARBA00004496"/>
    </source>
</evidence>
<feature type="domain" description="PhoU" evidence="7">
    <location>
        <begin position="24"/>
        <end position="110"/>
    </location>
</feature>
<dbReference type="GO" id="GO:0006817">
    <property type="term" value="P:phosphate ion transport"/>
    <property type="evidence" value="ECO:0007669"/>
    <property type="project" value="UniProtKB-KW"/>
</dbReference>
<comment type="function">
    <text evidence="6">Plays a role in the regulation of phosphate uptake.</text>
</comment>
<accession>A0A1F6U3B7</accession>
<dbReference type="PIRSF" id="PIRSF003107">
    <property type="entry name" value="PhoU"/>
    <property type="match status" value="1"/>
</dbReference>
<evidence type="ECO:0000313" key="8">
    <source>
        <dbReference type="EMBL" id="OGI51866.1"/>
    </source>
</evidence>
<evidence type="ECO:0000256" key="4">
    <source>
        <dbReference type="ARBA" id="ARBA00022490"/>
    </source>
</evidence>
<proteinExistence type="inferred from homology"/>
<dbReference type="AlphaFoldDB" id="A0A1F6U3B7"/>
<dbReference type="FunFam" id="1.20.58.220:FF:000001">
    <property type="entry name" value="Phosphate-specific transport system accessory protein PhoU"/>
    <property type="match status" value="1"/>
</dbReference>
<dbReference type="SUPFAM" id="SSF109755">
    <property type="entry name" value="PhoU-like"/>
    <property type="match status" value="1"/>
</dbReference>
<evidence type="ECO:0000259" key="7">
    <source>
        <dbReference type="Pfam" id="PF01895"/>
    </source>
</evidence>
<comment type="caution">
    <text evidence="8">The sequence shown here is derived from an EMBL/GenBank/DDBJ whole genome shotgun (WGS) entry which is preliminary data.</text>
</comment>
<dbReference type="InterPro" id="IPR026022">
    <property type="entry name" value="PhoU_dom"/>
</dbReference>
<keyword evidence="5 6" id="KW-0592">Phosphate transport</keyword>
<reference evidence="8 9" key="1">
    <citation type="journal article" date="2016" name="Nat. Commun.">
        <title>Thousands of microbial genomes shed light on interconnected biogeochemical processes in an aquifer system.</title>
        <authorList>
            <person name="Anantharaman K."/>
            <person name="Brown C.T."/>
            <person name="Hug L.A."/>
            <person name="Sharon I."/>
            <person name="Castelle C.J."/>
            <person name="Probst A.J."/>
            <person name="Thomas B.C."/>
            <person name="Singh A."/>
            <person name="Wilkins M.J."/>
            <person name="Karaoz U."/>
            <person name="Brodie E.L."/>
            <person name="Williams K.H."/>
            <person name="Hubbard S.S."/>
            <person name="Banfield J.F."/>
        </authorList>
    </citation>
    <scope>NUCLEOTIDE SEQUENCE [LARGE SCALE GENOMIC DNA]</scope>
</reference>
<organism evidence="8 9">
    <name type="scientific">Candidatus Muproteobacteria bacterium RIFCSPLOWO2_01_FULL_60_18</name>
    <dbReference type="NCBI Taxonomy" id="1817768"/>
    <lineage>
        <taxon>Bacteria</taxon>
        <taxon>Pseudomonadati</taxon>
        <taxon>Pseudomonadota</taxon>
        <taxon>Candidatus Muproteobacteria</taxon>
    </lineage>
</organism>
<name>A0A1F6U3B7_9PROT</name>
<dbReference type="GO" id="GO:0045936">
    <property type="term" value="P:negative regulation of phosphate metabolic process"/>
    <property type="evidence" value="ECO:0007669"/>
    <property type="project" value="InterPro"/>
</dbReference>
<protein>
    <recommendedName>
        <fullName evidence="6">Phosphate-specific transport system accessory protein PhoU</fullName>
    </recommendedName>
</protein>
<dbReference type="Proteomes" id="UP000179037">
    <property type="component" value="Unassembled WGS sequence"/>
</dbReference>
<gene>
    <name evidence="8" type="ORF">A3A87_01645</name>
</gene>
<comment type="subunit">
    <text evidence="6">Homodimer.</text>
</comment>
<dbReference type="GO" id="GO:0005737">
    <property type="term" value="C:cytoplasm"/>
    <property type="evidence" value="ECO:0007669"/>
    <property type="project" value="UniProtKB-SubCell"/>
</dbReference>
<evidence type="ECO:0000256" key="6">
    <source>
        <dbReference type="PIRNR" id="PIRNR003107"/>
    </source>
</evidence>
<dbReference type="InterPro" id="IPR038078">
    <property type="entry name" value="PhoU-like_sf"/>
</dbReference>